<protein>
    <recommendedName>
        <fullName evidence="8 9">Glutamyl-tRNA reductase</fullName>
        <shortName evidence="9">GluTR</shortName>
        <ecNumber evidence="3 9">1.2.1.70</ecNumber>
    </recommendedName>
</protein>
<dbReference type="GO" id="GO:0050661">
    <property type="term" value="F:NADP binding"/>
    <property type="evidence" value="ECO:0007669"/>
    <property type="project" value="InterPro"/>
</dbReference>
<feature type="active site" description="Nucleophile" evidence="9 10">
    <location>
        <position position="50"/>
    </location>
</feature>
<dbReference type="PANTHER" id="PTHR43013">
    <property type="entry name" value="GLUTAMYL-TRNA REDUCTASE"/>
    <property type="match status" value="1"/>
</dbReference>
<evidence type="ECO:0000256" key="9">
    <source>
        <dbReference type="HAMAP-Rule" id="MF_00087"/>
    </source>
</evidence>
<evidence type="ECO:0000256" key="10">
    <source>
        <dbReference type="PIRSR" id="PIRSR000445-1"/>
    </source>
</evidence>
<feature type="domain" description="Tetrapyrrole biosynthesis glutamyl-tRNA reductase dimerisation" evidence="15">
    <location>
        <begin position="335"/>
        <end position="418"/>
    </location>
</feature>
<comment type="similarity">
    <text evidence="2 9 14">Belongs to the glutamyl-tRNA reductase family.</text>
</comment>
<dbReference type="EC" id="1.2.1.70" evidence="3 9"/>
<evidence type="ECO:0000256" key="6">
    <source>
        <dbReference type="ARBA" id="ARBA00023244"/>
    </source>
</evidence>
<dbReference type="PIRSF" id="PIRSF000445">
    <property type="entry name" value="4pyrrol_synth_GluRdtase"/>
    <property type="match status" value="1"/>
</dbReference>
<dbReference type="SUPFAM" id="SSF51735">
    <property type="entry name" value="NAD(P)-binding Rossmann-fold domains"/>
    <property type="match status" value="1"/>
</dbReference>
<feature type="domain" description="Glutamyl-tRNA reductase N-terminal" evidence="17">
    <location>
        <begin position="6"/>
        <end position="167"/>
    </location>
</feature>
<dbReference type="PANTHER" id="PTHR43013:SF1">
    <property type="entry name" value="GLUTAMYL-TRNA REDUCTASE"/>
    <property type="match status" value="1"/>
</dbReference>
<dbReference type="FunFam" id="3.30.460.30:FF:000001">
    <property type="entry name" value="Glutamyl-tRNA reductase"/>
    <property type="match status" value="1"/>
</dbReference>
<dbReference type="UniPathway" id="UPA00251">
    <property type="reaction ID" value="UER00316"/>
</dbReference>
<keyword evidence="19" id="KW-1185">Reference proteome</keyword>
<evidence type="ECO:0000259" key="15">
    <source>
        <dbReference type="Pfam" id="PF00745"/>
    </source>
</evidence>
<dbReference type="EMBL" id="QENU01000010">
    <property type="protein sequence ID" value="PVX32998.1"/>
    <property type="molecule type" value="Genomic_DNA"/>
</dbReference>
<name>A0A2U0SNT3_9PAST</name>
<comment type="pathway">
    <text evidence="1 9 14">Porphyrin-containing compound metabolism; protoporphyrin-IX biosynthesis; 5-aminolevulinate from L-glutamyl-tRNA(Glu): step 1/2.</text>
</comment>
<gene>
    <name evidence="9" type="primary">hemA</name>
    <name evidence="18" type="ORF">C8D76_11023</name>
</gene>
<dbReference type="FunFam" id="3.40.50.720:FF:000031">
    <property type="entry name" value="Glutamyl-tRNA reductase"/>
    <property type="match status" value="1"/>
</dbReference>
<evidence type="ECO:0000256" key="3">
    <source>
        <dbReference type="ARBA" id="ARBA00012970"/>
    </source>
</evidence>
<feature type="site" description="Important for activity" evidence="9 13">
    <location>
        <position position="104"/>
    </location>
</feature>
<dbReference type="InterPro" id="IPR015895">
    <property type="entry name" value="4pyrrol_synth_GluRdtase_N"/>
</dbReference>
<comment type="caution">
    <text evidence="18">The sequence shown here is derived from an EMBL/GenBank/DDBJ whole genome shotgun (WGS) entry which is preliminary data.</text>
</comment>
<dbReference type="NCBIfam" id="TIGR01035">
    <property type="entry name" value="hemA"/>
    <property type="match status" value="1"/>
</dbReference>
<feature type="binding site" evidence="9 11">
    <location>
        <begin position="119"/>
        <end position="121"/>
    </location>
    <ligand>
        <name>substrate</name>
    </ligand>
</feature>
<proteinExistence type="inferred from homology"/>
<dbReference type="Proteomes" id="UP000245909">
    <property type="component" value="Unassembled WGS sequence"/>
</dbReference>
<dbReference type="PROSITE" id="PS00747">
    <property type="entry name" value="GLUTR"/>
    <property type="match status" value="1"/>
</dbReference>
<dbReference type="Pfam" id="PF00745">
    <property type="entry name" value="GlutR_dimer"/>
    <property type="match status" value="1"/>
</dbReference>
<dbReference type="OrthoDB" id="110209at2"/>
<sequence>MTILVLGVNHKTATVGLREKVAFSDEKRQIALQQIQQFKLGQSAIILSTCNRTEIYLHNKKITPEQTAQWSDECVAWFAKIHQLELSELTSYLYLYRNQQAAQHLMRVACGLDSLILGEPQILGQVKQAYQMSEDYYRETQHSGISSELSRLFQKTFSTAKRVRTETNIGESAVSVAYAACSLARQIFESLRELNILLVGAGETIELVARHLLRHGVKKLMISNRTLSRAQDLVAKLDSNTPIDTFSLDELPLGLNQADIVIASTGSPNVLINQEMVKVAQKERRHKPMLIVDIAVPRDVDESVNKLDSVYHYTVDDLNNIIQQNMNEREKASTQAEIIIAEECQDFFDWLKLHQSANVIRDYRQSADEIRQELLEKALQALQQGESAEQILQEFSQKLTNKLLHSPTQAMQAMLKQGDVSGLRYFSRSMTGKNT</sequence>
<evidence type="ECO:0000256" key="2">
    <source>
        <dbReference type="ARBA" id="ARBA00005916"/>
    </source>
</evidence>
<dbReference type="InterPro" id="IPR006151">
    <property type="entry name" value="Shikm_DH/Glu-tRNA_Rdtase"/>
</dbReference>
<evidence type="ECO:0000259" key="16">
    <source>
        <dbReference type="Pfam" id="PF01488"/>
    </source>
</evidence>
<reference evidence="18 19" key="1">
    <citation type="submission" date="2018-05" db="EMBL/GenBank/DDBJ databases">
        <title>Genomic Encyclopedia of Type Strains, Phase IV (KMG-IV): sequencing the most valuable type-strain genomes for metagenomic binning, comparative biology and taxonomic classification.</title>
        <authorList>
            <person name="Goeker M."/>
        </authorList>
    </citation>
    <scope>NUCLEOTIDE SEQUENCE [LARGE SCALE GENOMIC DNA]</scope>
    <source>
        <strain evidence="18 19">DSM 22999</strain>
    </source>
</reference>
<dbReference type="GO" id="GO:0019353">
    <property type="term" value="P:protoporphyrinogen IX biosynthetic process from glutamate"/>
    <property type="evidence" value="ECO:0007669"/>
    <property type="project" value="TreeGrafter"/>
</dbReference>
<dbReference type="AlphaFoldDB" id="A0A2U0SNT3"/>
<evidence type="ECO:0000313" key="19">
    <source>
        <dbReference type="Proteomes" id="UP000245909"/>
    </source>
</evidence>
<feature type="binding site" evidence="9 11">
    <location>
        <begin position="49"/>
        <end position="52"/>
    </location>
    <ligand>
        <name>substrate</name>
    </ligand>
</feature>
<comment type="domain">
    <text evidence="9">Possesses an unusual extended V-shaped dimeric structure with each monomer consisting of three distinct domains arranged along a curved 'spinal' alpha-helix. The N-terminal catalytic domain specifically recognizes the glutamate moiety of the substrate. The second domain is the NADPH-binding domain, and the third C-terminal domain is responsible for dimerization.</text>
</comment>
<evidence type="ECO:0000256" key="14">
    <source>
        <dbReference type="RuleBase" id="RU000584"/>
    </source>
</evidence>
<dbReference type="InterPro" id="IPR036343">
    <property type="entry name" value="GluRdtase_N_sf"/>
</dbReference>
<evidence type="ECO:0000256" key="7">
    <source>
        <dbReference type="ARBA" id="ARBA00047464"/>
    </source>
</evidence>
<dbReference type="InterPro" id="IPR000343">
    <property type="entry name" value="4pyrrol_synth_GluRdtase"/>
</dbReference>
<evidence type="ECO:0000256" key="1">
    <source>
        <dbReference type="ARBA" id="ARBA00005059"/>
    </source>
</evidence>
<dbReference type="Gene3D" id="3.30.460.30">
    <property type="entry name" value="Glutamyl-tRNA reductase, N-terminal domain"/>
    <property type="match status" value="1"/>
</dbReference>
<comment type="miscellaneous">
    <text evidence="9">During catalysis, the active site Cys acts as a nucleophile attacking the alpha-carbonyl group of tRNA-bound glutamate with the formation of a thioester intermediate between enzyme and glutamate, and the concomitant release of tRNA(Glu). The thioester intermediate is finally reduced by direct hydride transfer from NADPH, to form the product GSA.</text>
</comment>
<dbReference type="InterPro" id="IPR036291">
    <property type="entry name" value="NAD(P)-bd_dom_sf"/>
</dbReference>
<keyword evidence="5 9" id="KW-0560">Oxidoreductase</keyword>
<evidence type="ECO:0000256" key="13">
    <source>
        <dbReference type="PIRSR" id="PIRSR000445-4"/>
    </source>
</evidence>
<dbReference type="InterPro" id="IPR036453">
    <property type="entry name" value="GluRdtase_dimer_dom_sf"/>
</dbReference>
<comment type="catalytic activity">
    <reaction evidence="7 9 14">
        <text>(S)-4-amino-5-oxopentanoate + tRNA(Glu) + NADP(+) = L-glutamyl-tRNA(Glu) + NADPH + H(+)</text>
        <dbReference type="Rhea" id="RHEA:12344"/>
        <dbReference type="Rhea" id="RHEA-COMP:9663"/>
        <dbReference type="Rhea" id="RHEA-COMP:9680"/>
        <dbReference type="ChEBI" id="CHEBI:15378"/>
        <dbReference type="ChEBI" id="CHEBI:57501"/>
        <dbReference type="ChEBI" id="CHEBI:57783"/>
        <dbReference type="ChEBI" id="CHEBI:58349"/>
        <dbReference type="ChEBI" id="CHEBI:78442"/>
        <dbReference type="ChEBI" id="CHEBI:78520"/>
        <dbReference type="EC" id="1.2.1.70"/>
    </reaction>
</comment>
<comment type="subunit">
    <text evidence="9">Homodimer.</text>
</comment>
<dbReference type="GO" id="GO:0008883">
    <property type="term" value="F:glutamyl-tRNA reductase activity"/>
    <property type="evidence" value="ECO:0007669"/>
    <property type="project" value="UniProtKB-UniRule"/>
</dbReference>
<keyword evidence="6 9" id="KW-0627">Porphyrin biosynthesis</keyword>
<dbReference type="InterPro" id="IPR015896">
    <property type="entry name" value="4pyrrol_synth_GluRdtase_dimer"/>
</dbReference>
<keyword evidence="4 9" id="KW-0521">NADP</keyword>
<dbReference type="Gene3D" id="3.40.50.720">
    <property type="entry name" value="NAD(P)-binding Rossmann-like Domain"/>
    <property type="match status" value="1"/>
</dbReference>
<feature type="binding site" evidence="9 11">
    <location>
        <position position="114"/>
    </location>
    <ligand>
        <name>substrate</name>
    </ligand>
</feature>
<accession>A0A2U0SNT3</accession>
<evidence type="ECO:0000256" key="8">
    <source>
        <dbReference type="ARBA" id="ARBA00068659"/>
    </source>
</evidence>
<dbReference type="SUPFAM" id="SSF69742">
    <property type="entry name" value="Glutamyl tRNA-reductase catalytic, N-terminal domain"/>
    <property type="match status" value="1"/>
</dbReference>
<evidence type="ECO:0000256" key="5">
    <source>
        <dbReference type="ARBA" id="ARBA00023002"/>
    </source>
</evidence>
<evidence type="ECO:0000313" key="18">
    <source>
        <dbReference type="EMBL" id="PVX32998.1"/>
    </source>
</evidence>
<feature type="domain" description="Quinate/shikimate 5-dehydrogenase/glutamyl-tRNA reductase" evidence="16">
    <location>
        <begin position="183"/>
        <end position="321"/>
    </location>
</feature>
<feature type="binding site" evidence="9 11">
    <location>
        <position position="125"/>
    </location>
    <ligand>
        <name>substrate</name>
    </ligand>
</feature>
<evidence type="ECO:0000259" key="17">
    <source>
        <dbReference type="Pfam" id="PF05201"/>
    </source>
</evidence>
<dbReference type="RefSeq" id="WP_116632113.1">
    <property type="nucleotide sequence ID" value="NZ_QENU01000010.1"/>
</dbReference>
<dbReference type="InterPro" id="IPR018214">
    <property type="entry name" value="GluRdtase_CS"/>
</dbReference>
<comment type="function">
    <text evidence="9">Catalyzes the NADPH-dependent reduction of glutamyl-tRNA(Glu) to glutamate 1-semialdehyde (GSA).</text>
</comment>
<dbReference type="CDD" id="cd05213">
    <property type="entry name" value="NAD_bind_Glutamyl_tRNA_reduct"/>
    <property type="match status" value="1"/>
</dbReference>
<organism evidence="18 19">
    <name type="scientific">Alitibacter langaaensis DSM 22999</name>
    <dbReference type="NCBI Taxonomy" id="1122935"/>
    <lineage>
        <taxon>Bacteria</taxon>
        <taxon>Pseudomonadati</taxon>
        <taxon>Pseudomonadota</taxon>
        <taxon>Gammaproteobacteria</taxon>
        <taxon>Pasteurellales</taxon>
        <taxon>Pasteurellaceae</taxon>
        <taxon>Alitibacter</taxon>
    </lineage>
</organism>
<feature type="binding site" evidence="9 12">
    <location>
        <begin position="200"/>
        <end position="205"/>
    </location>
    <ligand>
        <name>NADP(+)</name>
        <dbReference type="ChEBI" id="CHEBI:58349"/>
    </ligand>
</feature>
<dbReference type="Pfam" id="PF01488">
    <property type="entry name" value="Shikimate_DH"/>
    <property type="match status" value="1"/>
</dbReference>
<dbReference type="SUPFAM" id="SSF69075">
    <property type="entry name" value="Glutamyl tRNA-reductase dimerization domain"/>
    <property type="match status" value="1"/>
</dbReference>
<dbReference type="HAMAP" id="MF_00087">
    <property type="entry name" value="Glu_tRNA_reductase"/>
    <property type="match status" value="1"/>
</dbReference>
<evidence type="ECO:0000256" key="12">
    <source>
        <dbReference type="PIRSR" id="PIRSR000445-3"/>
    </source>
</evidence>
<evidence type="ECO:0000256" key="11">
    <source>
        <dbReference type="PIRSR" id="PIRSR000445-2"/>
    </source>
</evidence>
<evidence type="ECO:0000256" key="4">
    <source>
        <dbReference type="ARBA" id="ARBA00022857"/>
    </source>
</evidence>
<dbReference type="Pfam" id="PF05201">
    <property type="entry name" value="GlutR_N"/>
    <property type="match status" value="1"/>
</dbReference>